<gene>
    <name evidence="1" type="ORF">AsAng_0027170</name>
</gene>
<keyword evidence="2" id="KW-1185">Reference proteome</keyword>
<organism evidence="1 2">
    <name type="scientific">Aureispira anguillae</name>
    <dbReference type="NCBI Taxonomy" id="2864201"/>
    <lineage>
        <taxon>Bacteria</taxon>
        <taxon>Pseudomonadati</taxon>
        <taxon>Bacteroidota</taxon>
        <taxon>Saprospiria</taxon>
        <taxon>Saprospirales</taxon>
        <taxon>Saprospiraceae</taxon>
        <taxon>Aureispira</taxon>
    </lineage>
</organism>
<dbReference type="Proteomes" id="UP001060919">
    <property type="component" value="Chromosome"/>
</dbReference>
<evidence type="ECO:0000313" key="1">
    <source>
        <dbReference type="EMBL" id="BDS12002.1"/>
    </source>
</evidence>
<name>A0A915YF64_9BACT</name>
<dbReference type="RefSeq" id="WP_264793128.1">
    <property type="nucleotide sequence ID" value="NZ_AP026867.1"/>
</dbReference>
<evidence type="ECO:0000313" key="2">
    <source>
        <dbReference type="Proteomes" id="UP001060919"/>
    </source>
</evidence>
<evidence type="ECO:0008006" key="3">
    <source>
        <dbReference type="Google" id="ProtNLM"/>
    </source>
</evidence>
<accession>A0A915YF64</accession>
<dbReference type="PROSITE" id="PS51257">
    <property type="entry name" value="PROKAR_LIPOPROTEIN"/>
    <property type="match status" value="1"/>
</dbReference>
<dbReference type="KEGG" id="aup:AsAng_0027170"/>
<sequence>MKQLLLNSLFAILVLCSCEKNSKIDEITNVKTLVSLEKSTTQTEGINVNSNGFVFEVGQTEEFLVDKMETGFSAYKMTCILDENGVLNISREEIFMELEDEVALGENMIIAPIQLTAQNLDGYKATFDAEILSTLRFIPFDPNDDVIEAYTGGTVATTAITCSCVNTAPSSSNDCEPTKVMNIHTGKISIRCRGCARCESNERTFQARMIVSISNGSSPIKQIKFIN</sequence>
<proteinExistence type="predicted"/>
<dbReference type="AlphaFoldDB" id="A0A915YF64"/>
<dbReference type="EMBL" id="AP026867">
    <property type="protein sequence ID" value="BDS12002.1"/>
    <property type="molecule type" value="Genomic_DNA"/>
</dbReference>
<protein>
    <recommendedName>
        <fullName evidence="3">Lipoprotein</fullName>
    </recommendedName>
</protein>
<reference evidence="1" key="1">
    <citation type="submission" date="2022-09" db="EMBL/GenBank/DDBJ databases">
        <title>Aureispira anguillicida sp. nov., isolated from Leptocephalus of Japanese eel Anguilla japonica.</title>
        <authorList>
            <person name="Yuasa K."/>
            <person name="Mekata T."/>
            <person name="Ikunari K."/>
        </authorList>
    </citation>
    <scope>NUCLEOTIDE SEQUENCE</scope>
    <source>
        <strain evidence="1">EL160426</strain>
    </source>
</reference>